<evidence type="ECO:0000313" key="12">
    <source>
        <dbReference type="Proteomes" id="UP001597296"/>
    </source>
</evidence>
<feature type="domain" description="Cation efflux protein transmembrane" evidence="9">
    <location>
        <begin position="27"/>
        <end position="219"/>
    </location>
</feature>
<dbReference type="InterPro" id="IPR036837">
    <property type="entry name" value="Cation_efflux_CTD_sf"/>
</dbReference>
<dbReference type="SUPFAM" id="SSF161111">
    <property type="entry name" value="Cation efflux protein transmembrane domain-like"/>
    <property type="match status" value="1"/>
</dbReference>
<dbReference type="SUPFAM" id="SSF160240">
    <property type="entry name" value="Cation efflux protein cytoplasmic domain-like"/>
    <property type="match status" value="1"/>
</dbReference>
<protein>
    <submittedName>
        <fullName evidence="11">Cation diffusion facilitator family transporter</fullName>
    </submittedName>
</protein>
<keyword evidence="7 8" id="KW-0472">Membrane</keyword>
<feature type="transmembrane region" description="Helical" evidence="8">
    <location>
        <begin position="166"/>
        <end position="188"/>
    </location>
</feature>
<dbReference type="InterPro" id="IPR058533">
    <property type="entry name" value="Cation_efflux_TM"/>
</dbReference>
<evidence type="ECO:0000256" key="6">
    <source>
        <dbReference type="ARBA" id="ARBA00022989"/>
    </source>
</evidence>
<evidence type="ECO:0000313" key="11">
    <source>
        <dbReference type="EMBL" id="MFD2235401.1"/>
    </source>
</evidence>
<accession>A0ABW5CGL1</accession>
<dbReference type="Pfam" id="PF01545">
    <property type="entry name" value="Cation_efflux"/>
    <property type="match status" value="1"/>
</dbReference>
<evidence type="ECO:0000256" key="1">
    <source>
        <dbReference type="ARBA" id="ARBA00004141"/>
    </source>
</evidence>
<keyword evidence="5 8" id="KW-0812">Transmembrane</keyword>
<dbReference type="Proteomes" id="UP001597296">
    <property type="component" value="Unassembled WGS sequence"/>
</dbReference>
<evidence type="ECO:0000259" key="10">
    <source>
        <dbReference type="Pfam" id="PF16916"/>
    </source>
</evidence>
<evidence type="ECO:0000256" key="2">
    <source>
        <dbReference type="ARBA" id="ARBA00008114"/>
    </source>
</evidence>
<dbReference type="Gene3D" id="3.30.70.1350">
    <property type="entry name" value="Cation efflux protein, cytoplasmic domain"/>
    <property type="match status" value="1"/>
</dbReference>
<feature type="transmembrane region" description="Helical" evidence="8">
    <location>
        <begin position="23"/>
        <end position="44"/>
    </location>
</feature>
<feature type="transmembrane region" description="Helical" evidence="8">
    <location>
        <begin position="194"/>
        <end position="215"/>
    </location>
</feature>
<dbReference type="RefSeq" id="WP_377318551.1">
    <property type="nucleotide sequence ID" value="NZ_JBHUIY010000045.1"/>
</dbReference>
<evidence type="ECO:0000259" key="9">
    <source>
        <dbReference type="Pfam" id="PF01545"/>
    </source>
</evidence>
<dbReference type="InterPro" id="IPR050291">
    <property type="entry name" value="CDF_Transporter"/>
</dbReference>
<reference evidence="12" key="1">
    <citation type="journal article" date="2019" name="Int. J. Syst. Evol. Microbiol.">
        <title>The Global Catalogue of Microorganisms (GCM) 10K type strain sequencing project: providing services to taxonomists for standard genome sequencing and annotation.</title>
        <authorList>
            <consortium name="The Broad Institute Genomics Platform"/>
            <consortium name="The Broad Institute Genome Sequencing Center for Infectious Disease"/>
            <person name="Wu L."/>
            <person name="Ma J."/>
        </authorList>
    </citation>
    <scope>NUCLEOTIDE SEQUENCE [LARGE SCALE GENOMIC DNA]</scope>
    <source>
        <strain evidence="12">KCTC 15012</strain>
    </source>
</reference>
<feature type="transmembrane region" description="Helical" evidence="8">
    <location>
        <begin position="126"/>
        <end position="146"/>
    </location>
</feature>
<feature type="domain" description="Cation efflux protein cytoplasmic" evidence="10">
    <location>
        <begin position="223"/>
        <end position="299"/>
    </location>
</feature>
<comment type="caution">
    <text evidence="11">The sequence shown here is derived from an EMBL/GenBank/DDBJ whole genome shotgun (WGS) entry which is preliminary data.</text>
</comment>
<dbReference type="Gene3D" id="1.20.1510.10">
    <property type="entry name" value="Cation efflux protein transmembrane domain"/>
    <property type="match status" value="1"/>
</dbReference>
<dbReference type="InterPro" id="IPR002524">
    <property type="entry name" value="Cation_efflux"/>
</dbReference>
<dbReference type="Pfam" id="PF16916">
    <property type="entry name" value="ZT_dimer"/>
    <property type="match status" value="1"/>
</dbReference>
<evidence type="ECO:0000256" key="8">
    <source>
        <dbReference type="SAM" id="Phobius"/>
    </source>
</evidence>
<keyword evidence="6 8" id="KW-1133">Transmembrane helix</keyword>
<comment type="similarity">
    <text evidence="2">Belongs to the cation diffusion facilitator (CDF) transporter (TC 2.A.4) family.</text>
</comment>
<dbReference type="PANTHER" id="PTHR43840">
    <property type="entry name" value="MITOCHONDRIAL METAL TRANSPORTER 1-RELATED"/>
    <property type="match status" value="1"/>
</dbReference>
<dbReference type="InterPro" id="IPR027470">
    <property type="entry name" value="Cation_efflux_CTD"/>
</dbReference>
<feature type="transmembrane region" description="Helical" evidence="8">
    <location>
        <begin position="50"/>
        <end position="72"/>
    </location>
</feature>
<gene>
    <name evidence="11" type="ORF">ACFSNB_16480</name>
</gene>
<evidence type="ECO:0000256" key="4">
    <source>
        <dbReference type="ARBA" id="ARBA00022475"/>
    </source>
</evidence>
<organism evidence="11 12">
    <name type="scientific">Phaeospirillum tilakii</name>
    <dbReference type="NCBI Taxonomy" id="741673"/>
    <lineage>
        <taxon>Bacteria</taxon>
        <taxon>Pseudomonadati</taxon>
        <taxon>Pseudomonadota</taxon>
        <taxon>Alphaproteobacteria</taxon>
        <taxon>Rhodospirillales</taxon>
        <taxon>Rhodospirillaceae</taxon>
        <taxon>Phaeospirillum</taxon>
    </lineage>
</organism>
<feature type="transmembrane region" description="Helical" evidence="8">
    <location>
        <begin position="93"/>
        <end position="114"/>
    </location>
</feature>
<evidence type="ECO:0000256" key="7">
    <source>
        <dbReference type="ARBA" id="ARBA00023136"/>
    </source>
</evidence>
<name>A0ABW5CGL1_9PROT</name>
<keyword evidence="3" id="KW-0813">Transport</keyword>
<keyword evidence="12" id="KW-1185">Reference proteome</keyword>
<comment type="subcellular location">
    <subcellularLocation>
        <location evidence="1">Membrane</location>
        <topology evidence="1">Multi-pass membrane protein</topology>
    </subcellularLocation>
</comment>
<keyword evidence="4" id="KW-1003">Cell membrane</keyword>
<sequence>MAPAQPVPVTGVDPAAEARLMRWATYASTATAALLIATKLAAWLATDSVALLSTLIDSTIDLAASVLTLAAVRQALQPADRDHRFGHGKVEALAGLGQAAFILGSAGLLASEALGRLVHPVPVSHGGWGIAAMGVSILATLALLAFQRRVVARTRSLAIRADSLHYAGDVALNLSVILSLLLAMGPGWALADPLFAIGIAAWLMVSAGGIARGAIATLMDQELPEPERQRIRALAVAHPEVIGLHDLRTRSSGRQGFIQLHLVLPGQLPLVEAHRIADQVEAAILAEFPRFEVIIHQDPDGLAEPHPLPE</sequence>
<dbReference type="PANTHER" id="PTHR43840:SF41">
    <property type="entry name" value="CATION-EFFLUX PUMP FIEF"/>
    <property type="match status" value="1"/>
</dbReference>
<dbReference type="NCBIfam" id="TIGR01297">
    <property type="entry name" value="CDF"/>
    <property type="match status" value="1"/>
</dbReference>
<proteinExistence type="inferred from homology"/>
<dbReference type="InterPro" id="IPR027469">
    <property type="entry name" value="Cation_efflux_TMD_sf"/>
</dbReference>
<evidence type="ECO:0000256" key="5">
    <source>
        <dbReference type="ARBA" id="ARBA00022692"/>
    </source>
</evidence>
<evidence type="ECO:0000256" key="3">
    <source>
        <dbReference type="ARBA" id="ARBA00022448"/>
    </source>
</evidence>
<dbReference type="EMBL" id="JBHUIY010000045">
    <property type="protein sequence ID" value="MFD2235401.1"/>
    <property type="molecule type" value="Genomic_DNA"/>
</dbReference>